<dbReference type="Proteomes" id="UP000007519">
    <property type="component" value="Chromosome"/>
</dbReference>
<dbReference type="OrthoDB" id="9792800at2"/>
<organism evidence="3 4">
    <name type="scientific">Saprospira grandis (strain Lewin)</name>
    <dbReference type="NCBI Taxonomy" id="984262"/>
    <lineage>
        <taxon>Bacteria</taxon>
        <taxon>Pseudomonadati</taxon>
        <taxon>Bacteroidota</taxon>
        <taxon>Saprospiria</taxon>
        <taxon>Saprospirales</taxon>
        <taxon>Saprospiraceae</taxon>
        <taxon>Saprospira</taxon>
    </lineage>
</organism>
<keyword evidence="4" id="KW-1185">Reference proteome</keyword>
<dbReference type="InterPro" id="IPR051396">
    <property type="entry name" value="Bact_Antivir_Def_Nuclease"/>
</dbReference>
<dbReference type="eggNOG" id="COG4938">
    <property type="taxonomic scope" value="Bacteria"/>
</dbReference>
<dbReference type="InterPro" id="IPR038729">
    <property type="entry name" value="Rad50/SbcC_AAA"/>
</dbReference>
<gene>
    <name evidence="3" type="ordered locus">SGRA_0212</name>
</gene>
<dbReference type="Pfam" id="PF13175">
    <property type="entry name" value="AAA_15"/>
    <property type="match status" value="1"/>
</dbReference>
<dbReference type="InterPro" id="IPR027417">
    <property type="entry name" value="P-loop_NTPase"/>
</dbReference>
<evidence type="ECO:0000259" key="1">
    <source>
        <dbReference type="Pfam" id="PF13175"/>
    </source>
</evidence>
<proteinExistence type="predicted"/>
<dbReference type="EMBL" id="CP002831">
    <property type="protein sequence ID" value="AFC22953.1"/>
    <property type="molecule type" value="Genomic_DNA"/>
</dbReference>
<dbReference type="PANTHER" id="PTHR43581:SF2">
    <property type="entry name" value="EXCINUCLEASE ATPASE SUBUNIT"/>
    <property type="match status" value="1"/>
</dbReference>
<accession>H6L652</accession>
<feature type="domain" description="Rad50/SbcC-type AAA" evidence="2">
    <location>
        <begin position="7"/>
        <end position="45"/>
    </location>
</feature>
<protein>
    <submittedName>
        <fullName evidence="3">Uncharacterized protein</fullName>
    </submittedName>
</protein>
<dbReference type="Gene3D" id="3.40.50.300">
    <property type="entry name" value="P-loop containing nucleotide triphosphate hydrolases"/>
    <property type="match status" value="2"/>
</dbReference>
<reference evidence="3 4" key="1">
    <citation type="journal article" date="2012" name="Stand. Genomic Sci.">
        <title>Complete genome sequencing and analysis of Saprospira grandis str. Lewin, a predatory marine bacterium.</title>
        <authorList>
            <person name="Saw J.H."/>
            <person name="Yuryev A."/>
            <person name="Kanbe M."/>
            <person name="Hou S."/>
            <person name="Young A.G."/>
            <person name="Aizawa S."/>
            <person name="Alam M."/>
        </authorList>
    </citation>
    <scope>NUCLEOTIDE SEQUENCE [LARGE SCALE GENOMIC DNA]</scope>
    <source>
        <strain evidence="3 4">Lewin</strain>
    </source>
</reference>
<dbReference type="SUPFAM" id="SSF52540">
    <property type="entry name" value="P-loop containing nucleoside triphosphate hydrolases"/>
    <property type="match status" value="1"/>
</dbReference>
<feature type="domain" description="Endonuclease GajA/Old nuclease/RecF-like AAA" evidence="1">
    <location>
        <begin position="374"/>
        <end position="627"/>
    </location>
</feature>
<evidence type="ECO:0000313" key="3">
    <source>
        <dbReference type="EMBL" id="AFC22953.1"/>
    </source>
</evidence>
<dbReference type="KEGG" id="sgn:SGRA_0212"/>
<dbReference type="STRING" id="984262.SGRA_0212"/>
<dbReference type="PANTHER" id="PTHR43581">
    <property type="entry name" value="ATP/GTP PHOSPHATASE"/>
    <property type="match status" value="1"/>
</dbReference>
<dbReference type="Pfam" id="PF13476">
    <property type="entry name" value="AAA_23"/>
    <property type="match status" value="1"/>
</dbReference>
<sequence>MAYQLQKLKLENFRLYKEAELDFSKLNLLIGGNSSGKSTVSKALLLLENSLRYHNWTKLTFGEGIDSLGSFKSVLNRDCDSSSDSIRFELLFCKMRNNEKRREDSILEKIEEVSLCLGYGGERDNRQEYKNGVLNEFNLSIKDTDGFKYNIIKGSLSTNKLEVHPKFIIDSIFKDSSFQFPLLVYPIWDGLSKEEKQQVVNTHKENVNKMYSSFIDMLMKDTSNQTEFKKHYLWPHYKDFYKEDSLEELRNKILDDGTLELSSINESTLRSAVYSQLLKAVKKFYSEAAFQRTGVQFSQSNINQNQYILGELIDSFAFWKDLLGTGIDYDELLSTVFFETKGANGWALALNELQDSTTFKKLTIRDILKSGRNKIKSFYSKIEKQYDLFLDKSGEDYENYVFDIGEVLEELSDEHVLEFENLKRDVNSHGFDPEITESIRVNGENYFEKIMSMLSLDYISSKRGYQQHVYFASEENEYHIGQALSSMLKVQNKRSGRYKRPRQNRRSVTNEYDFIQKWAKKFNLIENGQEFFVKQLEGSYVQALIGNPAKPEEALNLADRGFGHTQLVPLIIQTAIYAFSEKKGMLIIEEPGIHLHPDLQAKLVDFMVDAISYGVQFLVETHSEYFIHKLRVMVINDNETKALLDPKDVFIHSIDQGKTDSIRIFENGDLDKELPESFYNQSTYLLKELEKKKEQRAWIKSMNDIGGIDKPTLFVEGPTDQQVLKAVFKKLGYDDECINVIDSKGSSKVLNQLLQWEYSTRKSKAVGLIDYEEETIKQKKTYEEKKPKRNNYKVKLIYIKDYSSSESIVSTIKKITPQCSIALEEFYPLDVWMFIIGKGLVEYNEDAEWGFEKCFDGNGHNIKTINEVIKVCKRTKKDFVEEQLGNLNWIDIKAAKIIYTAKVSNDGKEEAAKFYVKNIDKEGFIDAFKPLCEHIAKELGLKPKPQ</sequence>
<dbReference type="HOGENOM" id="CLU_310763_0_0_10"/>
<dbReference type="RefSeq" id="WP_014373201.1">
    <property type="nucleotide sequence ID" value="NC_016940.1"/>
</dbReference>
<evidence type="ECO:0000259" key="2">
    <source>
        <dbReference type="Pfam" id="PF13476"/>
    </source>
</evidence>
<evidence type="ECO:0000313" key="4">
    <source>
        <dbReference type="Proteomes" id="UP000007519"/>
    </source>
</evidence>
<dbReference type="InterPro" id="IPR041685">
    <property type="entry name" value="AAA_GajA/Old/RecF-like"/>
</dbReference>
<dbReference type="eggNOG" id="COG4637">
    <property type="taxonomic scope" value="Bacteria"/>
</dbReference>
<dbReference type="AlphaFoldDB" id="H6L652"/>
<name>H6L652_SAPGL</name>